<sequence>MCTRAQVAKPVPFVFPEVVSSATSSSPPSACRGCSEPPAENPGLKPWSKSYRFGLW</sequence>
<feature type="compositionally biased region" description="Low complexity" evidence="1">
    <location>
        <begin position="21"/>
        <end position="30"/>
    </location>
</feature>
<gene>
    <name evidence="2" type="ORF">AZOBR_p480067</name>
</gene>
<reference evidence="2 3" key="1">
    <citation type="journal article" date="2011" name="PLoS Genet.">
        <title>Azospirillum genomes reveal transition of bacteria from aquatic to terrestrial environments.</title>
        <authorList>
            <person name="Wisniewski-Dye F."/>
            <person name="Borziak K."/>
            <person name="Khalsa-Moyers G."/>
            <person name="Alexandre G."/>
            <person name="Sukharnikov L.O."/>
            <person name="Wuichet K."/>
            <person name="Hurst G.B."/>
            <person name="McDonald W.H."/>
            <person name="Robertson J.S."/>
            <person name="Barbe V."/>
            <person name="Calteau A."/>
            <person name="Rouy Z."/>
            <person name="Mangenot S."/>
            <person name="Prigent-Combaret C."/>
            <person name="Normand P."/>
            <person name="Boyer M."/>
            <person name="Siguier P."/>
            <person name="Dessaux Y."/>
            <person name="Elmerich C."/>
            <person name="Condemine G."/>
            <person name="Krishnen G."/>
            <person name="Kennedy I."/>
            <person name="Paterson A.H."/>
            <person name="Gonzalez V."/>
            <person name="Mavingui P."/>
            <person name="Zhulin I.B."/>
        </authorList>
    </citation>
    <scope>NUCLEOTIDE SEQUENCE [LARGE SCALE GENOMIC DNA]</scope>
    <source>
        <strain evidence="2 3">Sp245</strain>
    </source>
</reference>
<dbReference type="KEGG" id="abs:AZOBR_p480067"/>
<evidence type="ECO:0000256" key="1">
    <source>
        <dbReference type="SAM" id="MobiDB-lite"/>
    </source>
</evidence>
<name>A0A9P1K1F1_9PROT</name>
<dbReference type="EMBL" id="HE577331">
    <property type="protein sequence ID" value="CCD03752.1"/>
    <property type="molecule type" value="Genomic_DNA"/>
</dbReference>
<geneLocation type="plasmid" evidence="2 3">
    <name>AZOBR_p4</name>
</geneLocation>
<keyword evidence="2" id="KW-0614">Plasmid</keyword>
<proteinExistence type="predicted"/>
<keyword evidence="3" id="KW-1185">Reference proteome</keyword>
<protein>
    <submittedName>
        <fullName evidence="2">Uncharacterized protein</fullName>
    </submittedName>
</protein>
<organism evidence="2 3">
    <name type="scientific">Azospirillum baldaniorum</name>
    <dbReference type="NCBI Taxonomy" id="1064539"/>
    <lineage>
        <taxon>Bacteria</taxon>
        <taxon>Pseudomonadati</taxon>
        <taxon>Pseudomonadota</taxon>
        <taxon>Alphaproteobacteria</taxon>
        <taxon>Rhodospirillales</taxon>
        <taxon>Azospirillaceae</taxon>
        <taxon>Azospirillum</taxon>
    </lineage>
</organism>
<accession>A0A9P1K1F1</accession>
<evidence type="ECO:0000313" key="3">
    <source>
        <dbReference type="Proteomes" id="UP000007319"/>
    </source>
</evidence>
<feature type="region of interest" description="Disordered" evidence="1">
    <location>
        <begin position="21"/>
        <end position="43"/>
    </location>
</feature>
<dbReference type="AlphaFoldDB" id="A0A9P1K1F1"/>
<evidence type="ECO:0000313" key="2">
    <source>
        <dbReference type="EMBL" id="CCD03752.1"/>
    </source>
</evidence>
<dbReference type="Proteomes" id="UP000007319">
    <property type="component" value="Plasmid AZOBR_p4"/>
</dbReference>